<dbReference type="EC" id="3.4.21.-" evidence="3"/>
<dbReference type="InterPro" id="IPR050966">
    <property type="entry name" value="Glutamyl_endopeptidase"/>
</dbReference>
<keyword evidence="3" id="KW-0378">Hydrolase</keyword>
<dbReference type="Proteomes" id="UP001595632">
    <property type="component" value="Unassembled WGS sequence"/>
</dbReference>
<dbReference type="EMBL" id="JBHRTB010000010">
    <property type="protein sequence ID" value="MFC3142339.1"/>
    <property type="molecule type" value="Genomic_DNA"/>
</dbReference>
<evidence type="ECO:0000313" key="4">
    <source>
        <dbReference type="Proteomes" id="UP001595632"/>
    </source>
</evidence>
<dbReference type="InterPro" id="IPR043504">
    <property type="entry name" value="Peptidase_S1_PA_chymotrypsin"/>
</dbReference>
<dbReference type="GO" id="GO:0016787">
    <property type="term" value="F:hydrolase activity"/>
    <property type="evidence" value="ECO:0007669"/>
    <property type="project" value="UniProtKB-KW"/>
</dbReference>
<dbReference type="SUPFAM" id="SSF50494">
    <property type="entry name" value="Trypsin-like serine proteases"/>
    <property type="match status" value="1"/>
</dbReference>
<protein>
    <submittedName>
        <fullName evidence="3">Trypsin-like serine peptidase</fullName>
        <ecNumber evidence="3">3.4.21.-</ecNumber>
    </submittedName>
</protein>
<evidence type="ECO:0000256" key="2">
    <source>
        <dbReference type="SAM" id="SignalP"/>
    </source>
</evidence>
<keyword evidence="1 2" id="KW-0732">Signal</keyword>
<keyword evidence="4" id="KW-1185">Reference proteome</keyword>
<dbReference type="Pfam" id="PF13365">
    <property type="entry name" value="Trypsin_2"/>
    <property type="match status" value="1"/>
</dbReference>
<accession>A0ABV7GL66</accession>
<gene>
    <name evidence="3" type="ORF">ACFOGP_06440</name>
</gene>
<feature type="chain" id="PRO_5046044804" evidence="2">
    <location>
        <begin position="23"/>
        <end position="267"/>
    </location>
</feature>
<sequence length="267" mass="28253">MILFRQIAIALALVLCGTGAFAQNSGLIRLTERDDLFGYEAVGKLQLDDGYCTGVLIAPDLVLTAAHCVMERDGTRRTGMVFRAGLRDGVAVAEVAAESSVVPPEYDPGDLTARRIVYDAALVKLETAIPAAFAAPFLVDTPSGPRGEVSVVSYARGRDDALSRQATCRLLGRQTGLMAFDCDVTFGASGAPVFERVGNRGRIVSLISSGMRLNGETVAYGMDLPVLVAQLKRQLASGEGVWPKPGFTSRRITVGTDSGGGAKFVRP</sequence>
<organism evidence="3 4">
    <name type="scientific">Psychromarinibacter halotolerans</name>
    <dbReference type="NCBI Taxonomy" id="1775175"/>
    <lineage>
        <taxon>Bacteria</taxon>
        <taxon>Pseudomonadati</taxon>
        <taxon>Pseudomonadota</taxon>
        <taxon>Alphaproteobacteria</taxon>
        <taxon>Rhodobacterales</taxon>
        <taxon>Paracoccaceae</taxon>
        <taxon>Psychromarinibacter</taxon>
    </lineage>
</organism>
<dbReference type="InterPro" id="IPR009003">
    <property type="entry name" value="Peptidase_S1_PA"/>
</dbReference>
<dbReference type="RefSeq" id="WP_275634007.1">
    <property type="nucleotide sequence ID" value="NZ_JARGYD010000007.1"/>
</dbReference>
<evidence type="ECO:0000256" key="1">
    <source>
        <dbReference type="ARBA" id="ARBA00022729"/>
    </source>
</evidence>
<comment type="caution">
    <text evidence="3">The sequence shown here is derived from an EMBL/GenBank/DDBJ whole genome shotgun (WGS) entry which is preliminary data.</text>
</comment>
<name>A0ABV7GL66_9RHOB</name>
<reference evidence="4" key="1">
    <citation type="journal article" date="2019" name="Int. J. Syst. Evol. Microbiol.">
        <title>The Global Catalogue of Microorganisms (GCM) 10K type strain sequencing project: providing services to taxonomists for standard genome sequencing and annotation.</title>
        <authorList>
            <consortium name="The Broad Institute Genomics Platform"/>
            <consortium name="The Broad Institute Genome Sequencing Center for Infectious Disease"/>
            <person name="Wu L."/>
            <person name="Ma J."/>
        </authorList>
    </citation>
    <scope>NUCLEOTIDE SEQUENCE [LARGE SCALE GENOMIC DNA]</scope>
    <source>
        <strain evidence="4">KCTC 52366</strain>
    </source>
</reference>
<feature type="signal peptide" evidence="2">
    <location>
        <begin position="1"/>
        <end position="22"/>
    </location>
</feature>
<dbReference type="InterPro" id="IPR018114">
    <property type="entry name" value="TRYPSIN_HIS"/>
</dbReference>
<dbReference type="InterPro" id="IPR001314">
    <property type="entry name" value="Peptidase_S1A"/>
</dbReference>
<dbReference type="Gene3D" id="2.40.10.10">
    <property type="entry name" value="Trypsin-like serine proteases"/>
    <property type="match status" value="2"/>
</dbReference>
<dbReference type="PRINTS" id="PR00722">
    <property type="entry name" value="CHYMOTRYPSIN"/>
</dbReference>
<evidence type="ECO:0000313" key="3">
    <source>
        <dbReference type="EMBL" id="MFC3142339.1"/>
    </source>
</evidence>
<dbReference type="PANTHER" id="PTHR15462:SF8">
    <property type="entry name" value="SERINE PROTEASE"/>
    <property type="match status" value="1"/>
</dbReference>
<dbReference type="PROSITE" id="PS00134">
    <property type="entry name" value="TRYPSIN_HIS"/>
    <property type="match status" value="1"/>
</dbReference>
<dbReference type="PANTHER" id="PTHR15462">
    <property type="entry name" value="SERINE PROTEASE"/>
    <property type="match status" value="1"/>
</dbReference>
<proteinExistence type="predicted"/>